<accession>A0AAJ0CMX7</accession>
<dbReference type="AlphaFoldDB" id="A0AAJ0CMX7"/>
<feature type="coiled-coil region" evidence="1">
    <location>
        <begin position="310"/>
        <end position="337"/>
    </location>
</feature>
<dbReference type="EMBL" id="JASWJB010000157">
    <property type="protein sequence ID" value="KAK2594753.1"/>
    <property type="molecule type" value="Genomic_DNA"/>
</dbReference>
<protein>
    <submittedName>
        <fullName evidence="3">Uncharacterized protein</fullName>
    </submittedName>
</protein>
<evidence type="ECO:0000313" key="3">
    <source>
        <dbReference type="EMBL" id="KAK2594753.1"/>
    </source>
</evidence>
<keyword evidence="1" id="KW-0175">Coiled coil</keyword>
<evidence type="ECO:0000313" key="4">
    <source>
        <dbReference type="Proteomes" id="UP001251528"/>
    </source>
</evidence>
<feature type="region of interest" description="Disordered" evidence="2">
    <location>
        <begin position="141"/>
        <end position="168"/>
    </location>
</feature>
<feature type="compositionally biased region" description="Pro residues" evidence="2">
    <location>
        <begin position="57"/>
        <end position="68"/>
    </location>
</feature>
<feature type="compositionally biased region" description="Low complexity" evidence="2">
    <location>
        <begin position="27"/>
        <end position="45"/>
    </location>
</feature>
<name>A0AAJ0CMX7_9HYPO</name>
<comment type="caution">
    <text evidence="3">The sequence shown here is derived from an EMBL/GenBank/DDBJ whole genome shotgun (WGS) entry which is preliminary data.</text>
</comment>
<sequence length="751" mass="85156">MQPVDDDDMKPPGDSWTTTSSRETKSDPSSSSTSPSRLRSSTTSEPRTHHASKTPAIPIPGAVPPLPSRPQLSPTVPQINQTRRSLEYPTTVSSATHSSKIDHLPTLSQTFPPNDGFKRHHALRKPAPVASRPLSPSFIQEQSNASHHMAPLPLRHGTSQIGTPPSGHVPSNFIPLGPLMGLPPDDEFEGGSAVQPEDRVEGSITSENDSWEDLFAYRNAREFPPRLPAHDRGHLSNQPSRSSATNRITKWVTQYEKSHSPARMRPQDTSGSVTPERSTPKTIKWQSGTGSSHAEVEQLWQQLKEGRGRLHDIRQKMARIRGDLRSLRRRKDESEDSFITVIRPLLIGQRSDVFQSSLKKLDSRMAHMLALRRDYHAREETYESLELELDEEERWLSGLETRFFSLLSAGKDPERGLVSIPTGKNTTGVTSVLETPYELLGISADKPVEDIHPLYTEFSTAVGDLENAKEEHRELMFVHSQYEDQRALRESIGQGITADADFFFAEFSSEEERMNASITELDKEVQRLKHLCQEKRVMKKHLSVQMAYVLDPGIPYEDLELEDPAVILKRHHSIGNPLYSELLSQPYHLLASPELMTAQQALRAATRLPPNDPNKNEKQRLAAKECTIEALIYGNEPDNQAHQVNRWLLHQLRLSTFHVMLLQSVFCSHRGLKIRDYWRWQSDVMYYWWRDNTMVQKGDENIVFTTDWSTTLGGRQSFSQPSRAVSEGSLRLKRKTVRHFNSSELLKSNFP</sequence>
<feature type="compositionally biased region" description="Polar residues" evidence="2">
    <location>
        <begin position="235"/>
        <end position="252"/>
    </location>
</feature>
<proteinExistence type="predicted"/>
<feature type="region of interest" description="Disordered" evidence="2">
    <location>
        <begin position="1"/>
        <end position="120"/>
    </location>
</feature>
<evidence type="ECO:0000256" key="2">
    <source>
        <dbReference type="SAM" id="MobiDB-lite"/>
    </source>
</evidence>
<feature type="compositionally biased region" description="Polar residues" evidence="2">
    <location>
        <begin position="267"/>
        <end position="291"/>
    </location>
</feature>
<gene>
    <name evidence="3" type="ORF">QQS21_007551</name>
</gene>
<keyword evidence="4" id="KW-1185">Reference proteome</keyword>
<organism evidence="3 4">
    <name type="scientific">Conoideocrella luteorostrata</name>
    <dbReference type="NCBI Taxonomy" id="1105319"/>
    <lineage>
        <taxon>Eukaryota</taxon>
        <taxon>Fungi</taxon>
        <taxon>Dikarya</taxon>
        <taxon>Ascomycota</taxon>
        <taxon>Pezizomycotina</taxon>
        <taxon>Sordariomycetes</taxon>
        <taxon>Hypocreomycetidae</taxon>
        <taxon>Hypocreales</taxon>
        <taxon>Clavicipitaceae</taxon>
        <taxon>Conoideocrella</taxon>
    </lineage>
</organism>
<evidence type="ECO:0000256" key="1">
    <source>
        <dbReference type="SAM" id="Coils"/>
    </source>
</evidence>
<feature type="region of interest" description="Disordered" evidence="2">
    <location>
        <begin position="226"/>
        <end position="291"/>
    </location>
</feature>
<dbReference type="Proteomes" id="UP001251528">
    <property type="component" value="Unassembled WGS sequence"/>
</dbReference>
<feature type="compositionally biased region" description="Polar residues" evidence="2">
    <location>
        <begin position="70"/>
        <end position="98"/>
    </location>
</feature>
<reference evidence="3" key="1">
    <citation type="submission" date="2023-06" db="EMBL/GenBank/DDBJ databases">
        <title>Conoideocrella luteorostrata (Hypocreales: Clavicipitaceae), a potential biocontrol fungus for elongate hemlock scale in United States Christmas tree production areas.</title>
        <authorList>
            <person name="Barrett H."/>
            <person name="Lovett B."/>
            <person name="Macias A.M."/>
            <person name="Stajich J.E."/>
            <person name="Kasson M.T."/>
        </authorList>
    </citation>
    <scope>NUCLEOTIDE SEQUENCE</scope>
    <source>
        <strain evidence="3">ARSEF 14590</strain>
    </source>
</reference>